<evidence type="ECO:0000259" key="3">
    <source>
        <dbReference type="Pfam" id="PF10756"/>
    </source>
</evidence>
<evidence type="ECO:0000313" key="5">
    <source>
        <dbReference type="Proteomes" id="UP000603227"/>
    </source>
</evidence>
<evidence type="ECO:0000313" key="4">
    <source>
        <dbReference type="EMBL" id="GHH86519.1"/>
    </source>
</evidence>
<organism evidence="4 5">
    <name type="scientific">Streptomyces capitiformicae</name>
    <dbReference type="NCBI Taxonomy" id="2014920"/>
    <lineage>
        <taxon>Bacteria</taxon>
        <taxon>Bacillati</taxon>
        <taxon>Actinomycetota</taxon>
        <taxon>Actinomycetes</taxon>
        <taxon>Kitasatosporales</taxon>
        <taxon>Streptomycetaceae</taxon>
        <taxon>Streptomyces</taxon>
    </lineage>
</organism>
<reference evidence="4" key="1">
    <citation type="journal article" date="2014" name="Int. J. Syst. Evol. Microbiol.">
        <title>Complete genome sequence of Corynebacterium casei LMG S-19264T (=DSM 44701T), isolated from a smear-ripened cheese.</title>
        <authorList>
            <consortium name="US DOE Joint Genome Institute (JGI-PGF)"/>
            <person name="Walter F."/>
            <person name="Albersmeier A."/>
            <person name="Kalinowski J."/>
            <person name="Ruckert C."/>
        </authorList>
    </citation>
    <scope>NUCLEOTIDE SEQUENCE</scope>
    <source>
        <strain evidence="4">CGMCC 4.7403</strain>
    </source>
</reference>
<comment type="caution">
    <text evidence="4">The sequence shown here is derived from an EMBL/GenBank/DDBJ whole genome shotgun (WGS) entry which is preliminary data.</text>
</comment>
<feature type="transmembrane region" description="Helical" evidence="2">
    <location>
        <begin position="174"/>
        <end position="195"/>
    </location>
</feature>
<dbReference type="InterPro" id="IPR019692">
    <property type="entry name" value="CFP-6_PH"/>
</dbReference>
<evidence type="ECO:0000256" key="1">
    <source>
        <dbReference type="SAM" id="MobiDB-lite"/>
    </source>
</evidence>
<proteinExistence type="predicted"/>
<keyword evidence="5" id="KW-1185">Reference proteome</keyword>
<dbReference type="Proteomes" id="UP000603227">
    <property type="component" value="Unassembled WGS sequence"/>
</dbReference>
<keyword evidence="2" id="KW-0472">Membrane</keyword>
<evidence type="ECO:0000256" key="2">
    <source>
        <dbReference type="SAM" id="Phobius"/>
    </source>
</evidence>
<keyword evidence="2" id="KW-1133">Transmembrane helix</keyword>
<feature type="transmembrane region" description="Helical" evidence="2">
    <location>
        <begin position="12"/>
        <end position="28"/>
    </location>
</feature>
<dbReference type="Pfam" id="PF10756">
    <property type="entry name" value="bPH_6"/>
    <property type="match status" value="1"/>
</dbReference>
<dbReference type="EMBL" id="BNAT01000006">
    <property type="protein sequence ID" value="GHH86519.1"/>
    <property type="molecule type" value="Genomic_DNA"/>
</dbReference>
<protein>
    <submittedName>
        <fullName evidence="4">Membrane protein</fullName>
    </submittedName>
</protein>
<accession>A0A919GLK5</accession>
<name>A0A919GLK5_9ACTN</name>
<keyword evidence="2" id="KW-0812">Transmembrane</keyword>
<feature type="domain" description="Low molecular weight protein antigen 6 PH" evidence="3">
    <location>
        <begin position="59"/>
        <end position="127"/>
    </location>
</feature>
<sequence length="196" mass="21121">MYKDRVYRSPAGLVGGVMLLGIFGWLGGDAVVSGEGRTPWLALAAMLCAVPVVVAFSLRPAVFANDDRLRVRNPFRVIELPWASVASLRSGFSNEVIDEAGTKYQLWAIPVSLRARKKAARRQAREARGDSSGRTSLVDQPMRSEGDQIMADLRDLCEARAKATGSQGEPSVRWAWEIMGPAVAGAVLLAVLIALG</sequence>
<feature type="transmembrane region" description="Helical" evidence="2">
    <location>
        <begin position="40"/>
        <end position="62"/>
    </location>
</feature>
<reference evidence="4" key="2">
    <citation type="submission" date="2020-09" db="EMBL/GenBank/DDBJ databases">
        <authorList>
            <person name="Sun Q."/>
            <person name="Zhou Y."/>
        </authorList>
    </citation>
    <scope>NUCLEOTIDE SEQUENCE</scope>
    <source>
        <strain evidence="4">CGMCC 4.7403</strain>
    </source>
</reference>
<feature type="region of interest" description="Disordered" evidence="1">
    <location>
        <begin position="122"/>
        <end position="141"/>
    </location>
</feature>
<dbReference type="AlphaFoldDB" id="A0A919GLK5"/>
<gene>
    <name evidence="4" type="ORF">GCM10017771_23960</name>
</gene>